<gene>
    <name evidence="3" type="ORF">GLOINDRAFT_90515</name>
</gene>
<dbReference type="PANTHER" id="PTHR45657:SF1">
    <property type="entry name" value="CRAL-TRIO DOMAIN-CONTAINING PROTEIN YKL091C-RELATED"/>
    <property type="match status" value="1"/>
</dbReference>
<sequence>CHTNLLLIVKIFSVIHSLRFISTPQENDTELNLESRDQTLMRFATARSFRLDKTKEQLIETITWRDLEGIDSIPLPILNPGTPILYPRVMVYQKIYGYFGGNSVHKTDKEGRGIYIERAGYHDSKRLAKYVKQEELTNWHIRCQEFSHRVIMPELSRRAGKIIDKETVIFDCEGMGFHQLHLPSLTLYRAIAELDQKYYPGRLGKLFVVNAPFIFVKIWHPGMLKKVHICDKDFKKVLLEHIDAENIPSFLGGTCTCSHMPDGFIGRLRILKGDFRSCEVIVANSGEDSNIVFRVVEGVKFGVKFIKADSKTRYEEKIMHAFQTDDTGEFIFTWYFDQWSESDSCVIENSIMVNGELFGD</sequence>
<dbReference type="SUPFAM" id="SSF46938">
    <property type="entry name" value="CRAL/TRIO N-terminal domain"/>
    <property type="match status" value="1"/>
</dbReference>
<dbReference type="PANTHER" id="PTHR45657">
    <property type="entry name" value="CRAL-TRIO DOMAIN-CONTAINING PROTEIN YKL091C-RELATED"/>
    <property type="match status" value="1"/>
</dbReference>
<dbReference type="InterPro" id="IPR036865">
    <property type="entry name" value="CRAL-TRIO_dom_sf"/>
</dbReference>
<evidence type="ECO:0000313" key="3">
    <source>
        <dbReference type="EMBL" id="ESA24279.1"/>
    </source>
</evidence>
<reference evidence="3" key="1">
    <citation type="submission" date="2013-07" db="EMBL/GenBank/DDBJ databases">
        <title>The genome of an arbuscular mycorrhizal fungus provides insights into the evolution of the oldest plant symbiosis.</title>
        <authorList>
            <consortium name="DOE Joint Genome Institute"/>
            <person name="Tisserant E."/>
            <person name="Malbreil M."/>
            <person name="Kuo A."/>
            <person name="Kohler A."/>
            <person name="Symeonidi A."/>
            <person name="Balestrini R."/>
            <person name="Charron P."/>
            <person name="Duensing N."/>
            <person name="Frei-dit-Frey N."/>
            <person name="Gianinazzi-Pearson V."/>
            <person name="Gilbert B."/>
            <person name="Handa Y."/>
            <person name="Hijri M."/>
            <person name="Kaul R."/>
            <person name="Kawaguchi M."/>
            <person name="Krajinski F."/>
            <person name="Lammers P."/>
            <person name="Lapierre D."/>
            <person name="Masclaux F.G."/>
            <person name="Murat C."/>
            <person name="Morin E."/>
            <person name="Ndikumana S."/>
            <person name="Pagni M."/>
            <person name="Petitpierre D."/>
            <person name="Requena N."/>
            <person name="Rosikiewicz P."/>
            <person name="Riley R."/>
            <person name="Saito K."/>
            <person name="San Clemente H."/>
            <person name="Shapiro H."/>
            <person name="van Tuinen D."/>
            <person name="Becard G."/>
            <person name="Bonfante P."/>
            <person name="Paszkowski U."/>
            <person name="Shachar-Hill Y."/>
            <person name="Young J.P."/>
            <person name="Sanders I.R."/>
            <person name="Henrissat B."/>
            <person name="Rensing S.A."/>
            <person name="Grigoriev I.V."/>
            <person name="Corradi N."/>
            <person name="Roux C."/>
            <person name="Martin F."/>
        </authorList>
    </citation>
    <scope>NUCLEOTIDE SEQUENCE</scope>
    <source>
        <strain evidence="3">DAOM 197198</strain>
    </source>
</reference>
<dbReference type="SUPFAM" id="SSF52087">
    <property type="entry name" value="CRAL/TRIO domain"/>
    <property type="match status" value="1"/>
</dbReference>
<feature type="signal peptide" evidence="1">
    <location>
        <begin position="1"/>
        <end position="17"/>
    </location>
</feature>
<dbReference type="InterPro" id="IPR051026">
    <property type="entry name" value="PI/PC_transfer"/>
</dbReference>
<dbReference type="Gene3D" id="3.40.525.10">
    <property type="entry name" value="CRAL-TRIO lipid binding domain"/>
    <property type="match status" value="1"/>
</dbReference>
<dbReference type="Pfam" id="PF00650">
    <property type="entry name" value="CRAL_TRIO"/>
    <property type="match status" value="1"/>
</dbReference>
<organism evidence="3">
    <name type="scientific">Rhizophagus irregularis (strain DAOM 181602 / DAOM 197198 / MUCL 43194)</name>
    <name type="common">Arbuscular mycorrhizal fungus</name>
    <name type="synonym">Glomus intraradices</name>
    <dbReference type="NCBI Taxonomy" id="747089"/>
    <lineage>
        <taxon>Eukaryota</taxon>
        <taxon>Fungi</taxon>
        <taxon>Fungi incertae sedis</taxon>
        <taxon>Mucoromycota</taxon>
        <taxon>Glomeromycotina</taxon>
        <taxon>Glomeromycetes</taxon>
        <taxon>Glomerales</taxon>
        <taxon>Glomeraceae</taxon>
        <taxon>Rhizophagus</taxon>
    </lineage>
</organism>
<feature type="chain" id="PRO_5004690285" description="CRAL-TRIO domain-containing protein" evidence="1">
    <location>
        <begin position="18"/>
        <end position="360"/>
    </location>
</feature>
<keyword evidence="1" id="KW-0732">Signal</keyword>
<dbReference type="PROSITE" id="PS50191">
    <property type="entry name" value="CRAL_TRIO"/>
    <property type="match status" value="1"/>
</dbReference>
<dbReference type="EMBL" id="KI274058">
    <property type="protein sequence ID" value="ESA24279.1"/>
    <property type="molecule type" value="Genomic_DNA"/>
</dbReference>
<dbReference type="AlphaFoldDB" id="U9UV29"/>
<dbReference type="InterPro" id="IPR036273">
    <property type="entry name" value="CRAL/TRIO_N_dom_sf"/>
</dbReference>
<feature type="non-terminal residue" evidence="3">
    <location>
        <position position="1"/>
    </location>
</feature>
<evidence type="ECO:0000256" key="1">
    <source>
        <dbReference type="SAM" id="SignalP"/>
    </source>
</evidence>
<dbReference type="eggNOG" id="KOG1471">
    <property type="taxonomic scope" value="Eukaryota"/>
</dbReference>
<dbReference type="CDD" id="cd00170">
    <property type="entry name" value="SEC14"/>
    <property type="match status" value="1"/>
</dbReference>
<dbReference type="InterPro" id="IPR001251">
    <property type="entry name" value="CRAL-TRIO_dom"/>
</dbReference>
<accession>U9UV29</accession>
<evidence type="ECO:0000259" key="2">
    <source>
        <dbReference type="PROSITE" id="PS50191"/>
    </source>
</evidence>
<dbReference type="SMART" id="SM00516">
    <property type="entry name" value="SEC14"/>
    <property type="match status" value="1"/>
</dbReference>
<dbReference type="VEuPathDB" id="FungiDB:RhiirFUN_015916"/>
<proteinExistence type="predicted"/>
<name>U9UV29_RHIID</name>
<dbReference type="HOGENOM" id="CLU_770659_0_0_1"/>
<feature type="domain" description="CRAL-TRIO" evidence="2">
    <location>
        <begin position="83"/>
        <end position="259"/>
    </location>
</feature>
<protein>
    <recommendedName>
        <fullName evidence="2">CRAL-TRIO domain-containing protein</fullName>
    </recommendedName>
</protein>